<protein>
    <recommendedName>
        <fullName evidence="3">Eukaryotic porin/Tom40</fullName>
    </recommendedName>
</protein>
<organism evidence="1 2">
    <name type="scientific">Pseudocohnilembus persalinus</name>
    <name type="common">Ciliate</name>
    <dbReference type="NCBI Taxonomy" id="266149"/>
    <lineage>
        <taxon>Eukaryota</taxon>
        <taxon>Sar</taxon>
        <taxon>Alveolata</taxon>
        <taxon>Ciliophora</taxon>
        <taxon>Intramacronucleata</taxon>
        <taxon>Oligohymenophorea</taxon>
        <taxon>Scuticociliatia</taxon>
        <taxon>Philasterida</taxon>
        <taxon>Pseudocohnilembidae</taxon>
        <taxon>Pseudocohnilembus</taxon>
    </lineage>
</organism>
<dbReference type="EMBL" id="LDAU01000022">
    <property type="protein sequence ID" value="KRX10731.1"/>
    <property type="molecule type" value="Genomic_DNA"/>
</dbReference>
<evidence type="ECO:0000313" key="1">
    <source>
        <dbReference type="EMBL" id="KRX10731.1"/>
    </source>
</evidence>
<accession>A0A0V0R8B5</accession>
<reference evidence="1 2" key="1">
    <citation type="journal article" date="2015" name="Sci. Rep.">
        <title>Genome of the facultative scuticociliatosis pathogen Pseudocohnilembus persalinus provides insight into its virulence through horizontal gene transfer.</title>
        <authorList>
            <person name="Xiong J."/>
            <person name="Wang G."/>
            <person name="Cheng J."/>
            <person name="Tian M."/>
            <person name="Pan X."/>
            <person name="Warren A."/>
            <person name="Jiang C."/>
            <person name="Yuan D."/>
            <person name="Miao W."/>
        </authorList>
    </citation>
    <scope>NUCLEOTIDE SEQUENCE [LARGE SCALE GENOMIC DNA]</scope>
    <source>
        <strain evidence="1">36N120E</strain>
    </source>
</reference>
<sequence>MAASLRNRSFTNLADKNDSVLNDDWVHGALETWKIKGKTANGGKWDWKGKIKHSQQNGQLQGALNDEVKIQFPYDRYYFWLGTRRNGDLKVHVDLGNVTLGGKDVNLFTNLKTTIGFKKFAFRFGYNYFGNGLTLSQRVQTHCGEGCPQMTWNITNRLWARKKDFIYGLVTSINHNLQLSQYDAIIGYERDNTNVYLEHTTPKDSAKINAGTLTAVTTYTRDNNTFGVEIANNFQTNKVAAALAIESRLTGQNATAKAKINNKSVLDLAYKRQINKQLNVTTSGSLDLSKGAKAVDFSKIVPIPFGVQFELNV</sequence>
<comment type="caution">
    <text evidence="1">The sequence shown here is derived from an EMBL/GenBank/DDBJ whole genome shotgun (WGS) entry which is preliminary data.</text>
</comment>
<keyword evidence="2" id="KW-1185">Reference proteome</keyword>
<name>A0A0V0R8B5_PSEPJ</name>
<dbReference type="Gene3D" id="2.40.160.10">
    <property type="entry name" value="Porin"/>
    <property type="match status" value="1"/>
</dbReference>
<dbReference type="InParanoid" id="A0A0V0R8B5"/>
<gene>
    <name evidence="1" type="ORF">PPERSA_00501</name>
</gene>
<dbReference type="Proteomes" id="UP000054937">
    <property type="component" value="Unassembled WGS sequence"/>
</dbReference>
<evidence type="ECO:0008006" key="3">
    <source>
        <dbReference type="Google" id="ProtNLM"/>
    </source>
</evidence>
<dbReference type="InterPro" id="IPR023614">
    <property type="entry name" value="Porin_dom_sf"/>
</dbReference>
<dbReference type="OMA" id="HGALETW"/>
<dbReference type="OrthoDB" id="7827681at2759"/>
<evidence type="ECO:0000313" key="2">
    <source>
        <dbReference type="Proteomes" id="UP000054937"/>
    </source>
</evidence>
<proteinExistence type="predicted"/>
<dbReference type="AlphaFoldDB" id="A0A0V0R8B5"/>